<comment type="caution">
    <text evidence="2">The sequence shown here is derived from an EMBL/GenBank/DDBJ whole genome shotgun (WGS) entry which is preliminary data.</text>
</comment>
<name>A0A8T2N670_9TELE</name>
<proteinExistence type="predicted"/>
<dbReference type="PANTHER" id="PTHR11339">
    <property type="entry name" value="EXTRACELLULAR MATRIX GLYCOPROTEIN RELATED"/>
    <property type="match status" value="1"/>
</dbReference>
<dbReference type="InterPro" id="IPR050780">
    <property type="entry name" value="Mucin_vWF_Thrombospondin_sf"/>
</dbReference>
<dbReference type="PANTHER" id="PTHR11339:SF402">
    <property type="entry name" value="VWFD DOMAIN-CONTAINING PROTEIN"/>
    <property type="match status" value="1"/>
</dbReference>
<dbReference type="OrthoDB" id="6262482at2759"/>
<feature type="non-terminal residue" evidence="2">
    <location>
        <position position="1"/>
    </location>
</feature>
<sequence length="143" mass="16130">GCKALSQFSCFSIKTFEKYSSLCKENLYYYKNQEILECAFYSAIGRKCFEGEFIRGWEESKCPDPVCPGDLKYEGQGSPYLPTCSNPEVPKPEETIQTCVCPQDTILNNYVNGSQCIPKTDCPCVHEGKLFARGEKRSTKCQS</sequence>
<dbReference type="EMBL" id="JAFBMS010000107">
    <property type="protein sequence ID" value="KAG9335899.1"/>
    <property type="molecule type" value="Genomic_DNA"/>
</dbReference>
<dbReference type="InterPro" id="IPR036084">
    <property type="entry name" value="Ser_inhib-like_sf"/>
</dbReference>
<dbReference type="Gene3D" id="2.10.25.10">
    <property type="entry name" value="Laminin"/>
    <property type="match status" value="1"/>
</dbReference>
<dbReference type="AlphaFoldDB" id="A0A8T2N670"/>
<keyword evidence="3" id="KW-1185">Reference proteome</keyword>
<dbReference type="SUPFAM" id="SSF57567">
    <property type="entry name" value="Serine protease inhibitors"/>
    <property type="match status" value="1"/>
</dbReference>
<accession>A0A8T2N670</accession>
<evidence type="ECO:0000313" key="3">
    <source>
        <dbReference type="Proteomes" id="UP000824540"/>
    </source>
</evidence>
<protein>
    <submittedName>
        <fullName evidence="2">Uncharacterized protein</fullName>
    </submittedName>
</protein>
<keyword evidence="1" id="KW-1015">Disulfide bond</keyword>
<dbReference type="CDD" id="cd19941">
    <property type="entry name" value="TIL"/>
    <property type="match status" value="1"/>
</dbReference>
<gene>
    <name evidence="2" type="ORF">JZ751_003556</name>
</gene>
<dbReference type="Proteomes" id="UP000824540">
    <property type="component" value="Unassembled WGS sequence"/>
</dbReference>
<evidence type="ECO:0000256" key="1">
    <source>
        <dbReference type="ARBA" id="ARBA00023157"/>
    </source>
</evidence>
<organism evidence="2 3">
    <name type="scientific">Albula glossodonta</name>
    <name type="common">roundjaw bonefish</name>
    <dbReference type="NCBI Taxonomy" id="121402"/>
    <lineage>
        <taxon>Eukaryota</taxon>
        <taxon>Metazoa</taxon>
        <taxon>Chordata</taxon>
        <taxon>Craniata</taxon>
        <taxon>Vertebrata</taxon>
        <taxon>Euteleostomi</taxon>
        <taxon>Actinopterygii</taxon>
        <taxon>Neopterygii</taxon>
        <taxon>Teleostei</taxon>
        <taxon>Albuliformes</taxon>
        <taxon>Albulidae</taxon>
        <taxon>Albula</taxon>
    </lineage>
</organism>
<evidence type="ECO:0000313" key="2">
    <source>
        <dbReference type="EMBL" id="KAG9335899.1"/>
    </source>
</evidence>
<feature type="non-terminal residue" evidence="2">
    <location>
        <position position="143"/>
    </location>
</feature>
<reference evidence="2" key="1">
    <citation type="thesis" date="2021" institute="BYU ScholarsArchive" country="Provo, UT, USA">
        <title>Applications of and Algorithms for Genome Assembly and Genomic Analyses with an Emphasis on Marine Teleosts.</title>
        <authorList>
            <person name="Pickett B.D."/>
        </authorList>
    </citation>
    <scope>NUCLEOTIDE SEQUENCE</scope>
    <source>
        <strain evidence="2">HI-2016</strain>
    </source>
</reference>